<name>A0AAN2K7G6_ENTAG</name>
<gene>
    <name evidence="1" type="ORF">DAPPPG734_17360</name>
</gene>
<dbReference type="EMBL" id="OW970315">
    <property type="protein sequence ID" value="CAH6328902.1"/>
    <property type="molecule type" value="Genomic_DNA"/>
</dbReference>
<evidence type="ECO:0000313" key="2">
    <source>
        <dbReference type="Proteomes" id="UP001158961"/>
    </source>
</evidence>
<reference evidence="1" key="1">
    <citation type="submission" date="2022-05" db="EMBL/GenBank/DDBJ databases">
        <authorList>
            <person name="Pothier F. J."/>
        </authorList>
    </citation>
    <scope>NUCLEOTIDE SEQUENCE</scope>
    <source>
        <strain evidence="1">DAPP-PG734</strain>
    </source>
</reference>
<dbReference type="AlphaFoldDB" id="A0AAN2K7G6"/>
<dbReference type="Proteomes" id="UP001158961">
    <property type="component" value="Chromosome"/>
</dbReference>
<organism evidence="1 2">
    <name type="scientific">Enterobacter agglomerans</name>
    <name type="common">Erwinia herbicola</name>
    <name type="synonym">Pantoea agglomerans</name>
    <dbReference type="NCBI Taxonomy" id="549"/>
    <lineage>
        <taxon>Bacteria</taxon>
        <taxon>Pseudomonadati</taxon>
        <taxon>Pseudomonadota</taxon>
        <taxon>Gammaproteobacteria</taxon>
        <taxon>Enterobacterales</taxon>
        <taxon>Erwiniaceae</taxon>
        <taxon>Pantoea</taxon>
        <taxon>Pantoea agglomerans group</taxon>
    </lineage>
</organism>
<evidence type="ECO:0000313" key="1">
    <source>
        <dbReference type="EMBL" id="CAH6328902.1"/>
    </source>
</evidence>
<proteinExistence type="predicted"/>
<dbReference type="RefSeq" id="WP_031592590.1">
    <property type="nucleotide sequence ID" value="NZ_JNVA01000033.1"/>
</dbReference>
<protein>
    <submittedName>
        <fullName evidence="1">Uncharacterized protein</fullName>
    </submittedName>
</protein>
<sequence length="124" mass="14013">MEPPLADVIAFVRDFAGCRREIIDENTWLEKDLGITGDDGVELLEEAEKVFGVSFSAEEGGFRKAFPLKENEYLFHSEGIDFFGIVYLCRRLRGIPAPVIRDLSVGQLHSVLVEALNKKERVTR</sequence>
<accession>A0AAN2K7G6</accession>